<sequence length="299" mass="33069">MVGRDIRILYGEKYFEDDLPISINRAVESYDLHEHRHDFLEISYVSEGSGVHHTDQPPVAVQQGDVVLIPVGVSHVFRPVSPSRSHPLVVRNCLVHTERFGELLRGMPGGAPLTALLEQPDIRYFRDADGECERLFGRMHLEHRTRRSARVAALHVLLLDLLILLLRLGEERAPAAAAAPTGLEEALRLLHAAYATPLSTSALAAAAGIGERQFQRLFVRYTGMTPLAYQQSLRMREACRILRDTDWKLAAVAAAVGYQDMSHFAALFKRVVGCAPGQYRKQAGTTNPPLDIGGFAHPG</sequence>
<dbReference type="Pfam" id="PF12833">
    <property type="entry name" value="HTH_18"/>
    <property type="match status" value="1"/>
</dbReference>
<dbReference type="InterPro" id="IPR014710">
    <property type="entry name" value="RmlC-like_jellyroll"/>
</dbReference>
<dbReference type="InterPro" id="IPR018060">
    <property type="entry name" value="HTH_AraC"/>
</dbReference>
<dbReference type="AlphaFoldDB" id="A0A9X4KJG5"/>
<gene>
    <name evidence="7" type="ORF">OMP38_21110</name>
</gene>
<evidence type="ECO:0000256" key="3">
    <source>
        <dbReference type="ARBA" id="ARBA00023125"/>
    </source>
</evidence>
<dbReference type="PROSITE" id="PS00041">
    <property type="entry name" value="HTH_ARAC_FAMILY_1"/>
    <property type="match status" value="1"/>
</dbReference>
<dbReference type="Gene3D" id="2.60.120.10">
    <property type="entry name" value="Jelly Rolls"/>
    <property type="match status" value="1"/>
</dbReference>
<dbReference type="PANTHER" id="PTHR46796">
    <property type="entry name" value="HTH-TYPE TRANSCRIPTIONAL ACTIVATOR RHAS-RELATED"/>
    <property type="match status" value="1"/>
</dbReference>
<dbReference type="SUPFAM" id="SSF51215">
    <property type="entry name" value="Regulatory protein AraC"/>
    <property type="match status" value="1"/>
</dbReference>
<keyword evidence="4" id="KW-0010">Activator</keyword>
<dbReference type="GO" id="GO:0043565">
    <property type="term" value="F:sequence-specific DNA binding"/>
    <property type="evidence" value="ECO:0007669"/>
    <property type="project" value="InterPro"/>
</dbReference>
<evidence type="ECO:0000256" key="5">
    <source>
        <dbReference type="ARBA" id="ARBA00023163"/>
    </source>
</evidence>
<dbReference type="RefSeq" id="WP_277566916.1">
    <property type="nucleotide sequence ID" value="NZ_JAPDHZ010000004.1"/>
</dbReference>
<dbReference type="InterPro" id="IPR037923">
    <property type="entry name" value="HTH-like"/>
</dbReference>
<feature type="domain" description="HTH araC/xylS-type" evidence="6">
    <location>
        <begin position="184"/>
        <end position="282"/>
    </location>
</feature>
<evidence type="ECO:0000259" key="6">
    <source>
        <dbReference type="PROSITE" id="PS01124"/>
    </source>
</evidence>
<dbReference type="PANTHER" id="PTHR46796:SF13">
    <property type="entry name" value="HTH-TYPE TRANSCRIPTIONAL ACTIVATOR RHAS"/>
    <property type="match status" value="1"/>
</dbReference>
<keyword evidence="2" id="KW-0805">Transcription regulation</keyword>
<dbReference type="PRINTS" id="PR00032">
    <property type="entry name" value="HTHARAC"/>
</dbReference>
<evidence type="ECO:0000313" key="8">
    <source>
        <dbReference type="Proteomes" id="UP001153387"/>
    </source>
</evidence>
<dbReference type="Gene3D" id="1.10.10.60">
    <property type="entry name" value="Homeodomain-like"/>
    <property type="match status" value="2"/>
</dbReference>
<dbReference type="InterPro" id="IPR009057">
    <property type="entry name" value="Homeodomain-like_sf"/>
</dbReference>
<comment type="caution">
    <text evidence="7">The sequence shown here is derived from an EMBL/GenBank/DDBJ whole genome shotgun (WGS) entry which is preliminary data.</text>
</comment>
<dbReference type="InterPro" id="IPR020449">
    <property type="entry name" value="Tscrpt_reg_AraC-type_HTH"/>
</dbReference>
<keyword evidence="3" id="KW-0238">DNA-binding</keyword>
<name>A0A9X4KJG5_9BACL</name>
<dbReference type="InterPro" id="IPR050204">
    <property type="entry name" value="AraC_XylS_family_regulators"/>
</dbReference>
<dbReference type="GO" id="GO:0003700">
    <property type="term" value="F:DNA-binding transcription factor activity"/>
    <property type="evidence" value="ECO:0007669"/>
    <property type="project" value="InterPro"/>
</dbReference>
<dbReference type="InterPro" id="IPR003313">
    <property type="entry name" value="AraC-bd"/>
</dbReference>
<accession>A0A9X4KJG5</accession>
<proteinExistence type="predicted"/>
<dbReference type="Pfam" id="PF02311">
    <property type="entry name" value="AraC_binding"/>
    <property type="match status" value="1"/>
</dbReference>
<organism evidence="7 8">
    <name type="scientific">Cohnella ginsengisoli</name>
    <dbReference type="NCBI Taxonomy" id="425004"/>
    <lineage>
        <taxon>Bacteria</taxon>
        <taxon>Bacillati</taxon>
        <taxon>Bacillota</taxon>
        <taxon>Bacilli</taxon>
        <taxon>Bacillales</taxon>
        <taxon>Paenibacillaceae</taxon>
        <taxon>Cohnella</taxon>
    </lineage>
</organism>
<dbReference type="SUPFAM" id="SSF46689">
    <property type="entry name" value="Homeodomain-like"/>
    <property type="match status" value="2"/>
</dbReference>
<dbReference type="SMART" id="SM00342">
    <property type="entry name" value="HTH_ARAC"/>
    <property type="match status" value="1"/>
</dbReference>
<dbReference type="Proteomes" id="UP001153387">
    <property type="component" value="Unassembled WGS sequence"/>
</dbReference>
<dbReference type="InterPro" id="IPR018062">
    <property type="entry name" value="HTH_AraC-typ_CS"/>
</dbReference>
<evidence type="ECO:0000256" key="1">
    <source>
        <dbReference type="ARBA" id="ARBA00022490"/>
    </source>
</evidence>
<protein>
    <submittedName>
        <fullName evidence="7">AraC family transcriptional regulator</fullName>
    </submittedName>
</protein>
<evidence type="ECO:0000256" key="2">
    <source>
        <dbReference type="ARBA" id="ARBA00023015"/>
    </source>
</evidence>
<evidence type="ECO:0000256" key="4">
    <source>
        <dbReference type="ARBA" id="ARBA00023159"/>
    </source>
</evidence>
<reference evidence="7 8" key="1">
    <citation type="submission" date="2022-10" db="EMBL/GenBank/DDBJ databases">
        <title>Comparative genomic analysis of Cohnella hashimotonis sp. nov., isolated from the International Space Station.</title>
        <authorList>
            <person name="Simpson A."/>
            <person name="Venkateswaran K."/>
        </authorList>
    </citation>
    <scope>NUCLEOTIDE SEQUENCE [LARGE SCALE GENOMIC DNA]</scope>
    <source>
        <strain evidence="7 8">DSM 18997</strain>
    </source>
</reference>
<evidence type="ECO:0000313" key="7">
    <source>
        <dbReference type="EMBL" id="MDG0793075.1"/>
    </source>
</evidence>
<dbReference type="EMBL" id="JAPDHZ010000004">
    <property type="protein sequence ID" value="MDG0793075.1"/>
    <property type="molecule type" value="Genomic_DNA"/>
</dbReference>
<keyword evidence="5" id="KW-0804">Transcription</keyword>
<keyword evidence="1" id="KW-0963">Cytoplasm</keyword>
<keyword evidence="8" id="KW-1185">Reference proteome</keyword>
<dbReference type="PROSITE" id="PS01124">
    <property type="entry name" value="HTH_ARAC_FAMILY_2"/>
    <property type="match status" value="1"/>
</dbReference>